<evidence type="ECO:0000313" key="3">
    <source>
        <dbReference type="Proteomes" id="UP001146351"/>
    </source>
</evidence>
<reference evidence="2" key="2">
    <citation type="journal article" date="2023" name="IMA Fungus">
        <title>Comparative genomic study of the Penicillium genus elucidates a diverse pangenome and 15 lateral gene transfer events.</title>
        <authorList>
            <person name="Petersen C."/>
            <person name="Sorensen T."/>
            <person name="Nielsen M.R."/>
            <person name="Sondergaard T.E."/>
            <person name="Sorensen J.L."/>
            <person name="Fitzpatrick D.A."/>
            <person name="Frisvad J.C."/>
            <person name="Nielsen K.L."/>
        </authorList>
    </citation>
    <scope>NUCLEOTIDE SEQUENCE</scope>
    <source>
        <strain evidence="2">IBT 21917</strain>
    </source>
</reference>
<evidence type="ECO:0000256" key="1">
    <source>
        <dbReference type="SAM" id="MobiDB-lite"/>
    </source>
</evidence>
<dbReference type="AlphaFoldDB" id="A0A9W9LZE3"/>
<name>A0A9W9LZE3_9EURO</name>
<comment type="caution">
    <text evidence="2">The sequence shown here is derived from an EMBL/GenBank/DDBJ whole genome shotgun (WGS) entry which is preliminary data.</text>
</comment>
<organism evidence="2 3">
    <name type="scientific">Penicillium capsulatum</name>
    <dbReference type="NCBI Taxonomy" id="69766"/>
    <lineage>
        <taxon>Eukaryota</taxon>
        <taxon>Fungi</taxon>
        <taxon>Dikarya</taxon>
        <taxon>Ascomycota</taxon>
        <taxon>Pezizomycotina</taxon>
        <taxon>Eurotiomycetes</taxon>
        <taxon>Eurotiomycetidae</taxon>
        <taxon>Eurotiales</taxon>
        <taxon>Aspergillaceae</taxon>
        <taxon>Penicillium</taxon>
    </lineage>
</organism>
<reference evidence="2" key="1">
    <citation type="submission" date="2022-11" db="EMBL/GenBank/DDBJ databases">
        <authorList>
            <person name="Petersen C."/>
        </authorList>
    </citation>
    <scope>NUCLEOTIDE SEQUENCE</scope>
    <source>
        <strain evidence="2">IBT 21917</strain>
    </source>
</reference>
<sequence>MGLIKTGLVLAGGYGLIKSASKAANEHEDKKQRRQSPPPQQHPGYGPPGNMYGNQYGNQMHHPHGPAQPHPYNQQPYYGNQQQYYGQQQPYYGSNMHHPAPQSQSRSINHDKNGDHPPPYYQSNPYEMQGQHAHAGYPQHHYKN</sequence>
<dbReference type="EMBL" id="JAPQKO010000001">
    <property type="protein sequence ID" value="KAJ5183503.1"/>
    <property type="molecule type" value="Genomic_DNA"/>
</dbReference>
<keyword evidence="3" id="KW-1185">Reference proteome</keyword>
<dbReference type="Proteomes" id="UP001146351">
    <property type="component" value="Unassembled WGS sequence"/>
</dbReference>
<evidence type="ECO:0000313" key="2">
    <source>
        <dbReference type="EMBL" id="KAJ5183503.1"/>
    </source>
</evidence>
<feature type="region of interest" description="Disordered" evidence="1">
    <location>
        <begin position="21"/>
        <end position="144"/>
    </location>
</feature>
<proteinExistence type="predicted"/>
<gene>
    <name evidence="2" type="ORF">N7492_001119</name>
</gene>
<protein>
    <submittedName>
        <fullName evidence="2">Uncharacterized protein</fullName>
    </submittedName>
</protein>
<feature type="compositionally biased region" description="Low complexity" evidence="1">
    <location>
        <begin position="71"/>
        <end position="93"/>
    </location>
</feature>
<accession>A0A9W9LZE3</accession>
<dbReference type="OrthoDB" id="4499780at2759"/>
<feature type="compositionally biased region" description="Low complexity" evidence="1">
    <location>
        <begin position="42"/>
        <end position="60"/>
    </location>
</feature>